<feature type="domain" description="CN hydrolase" evidence="2">
    <location>
        <begin position="15"/>
        <end position="268"/>
    </location>
</feature>
<dbReference type="InterPro" id="IPR050345">
    <property type="entry name" value="Aliph_Amidase/BUP"/>
</dbReference>
<evidence type="ECO:0000313" key="4">
    <source>
        <dbReference type="Proteomes" id="UP001305414"/>
    </source>
</evidence>
<proteinExistence type="predicted"/>
<dbReference type="SUPFAM" id="SSF56317">
    <property type="entry name" value="Carbon-nitrogen hydrolase"/>
    <property type="match status" value="1"/>
</dbReference>
<dbReference type="PANTHER" id="PTHR43674">
    <property type="entry name" value="NITRILASE C965.09-RELATED"/>
    <property type="match status" value="1"/>
</dbReference>
<dbReference type="Gene3D" id="3.60.110.10">
    <property type="entry name" value="Carbon-nitrogen hydrolase"/>
    <property type="match status" value="1"/>
</dbReference>
<dbReference type="Pfam" id="PF00795">
    <property type="entry name" value="CN_hydrolase"/>
    <property type="match status" value="1"/>
</dbReference>
<keyword evidence="1" id="KW-0378">Hydrolase</keyword>
<dbReference type="PROSITE" id="PS50263">
    <property type="entry name" value="CN_HYDROLASE"/>
    <property type="match status" value="1"/>
</dbReference>
<reference evidence="3 4" key="1">
    <citation type="submission" date="2023-10" db="EMBL/GenBank/DDBJ databases">
        <title>Draft genome sequence of Xylaria bambusicola isolate GMP-LS, the root and basal stem rot pathogen of sugarcane in Indonesia.</title>
        <authorList>
            <person name="Selvaraj P."/>
            <person name="Muralishankar V."/>
            <person name="Muruganantham S."/>
            <person name="Sp S."/>
            <person name="Haryani S."/>
            <person name="Lau K.J.X."/>
            <person name="Naqvi N.I."/>
        </authorList>
    </citation>
    <scope>NUCLEOTIDE SEQUENCE [LARGE SCALE GENOMIC DNA]</scope>
    <source>
        <strain evidence="3">GMP-LS</strain>
    </source>
</reference>
<keyword evidence="4" id="KW-1185">Reference proteome</keyword>
<dbReference type="EMBL" id="JAWHQM010000066">
    <property type="protein sequence ID" value="KAK5636280.1"/>
    <property type="molecule type" value="Genomic_DNA"/>
</dbReference>
<evidence type="ECO:0000313" key="3">
    <source>
        <dbReference type="EMBL" id="KAK5636280.1"/>
    </source>
</evidence>
<comment type="caution">
    <text evidence="3">The sequence shown here is derived from an EMBL/GenBank/DDBJ whole genome shotgun (WGS) entry which is preliminary data.</text>
</comment>
<organism evidence="3 4">
    <name type="scientific">Xylaria bambusicola</name>
    <dbReference type="NCBI Taxonomy" id="326684"/>
    <lineage>
        <taxon>Eukaryota</taxon>
        <taxon>Fungi</taxon>
        <taxon>Dikarya</taxon>
        <taxon>Ascomycota</taxon>
        <taxon>Pezizomycotina</taxon>
        <taxon>Sordariomycetes</taxon>
        <taxon>Xylariomycetidae</taxon>
        <taxon>Xylariales</taxon>
        <taxon>Xylariaceae</taxon>
        <taxon>Xylaria</taxon>
    </lineage>
</organism>
<dbReference type="InterPro" id="IPR003010">
    <property type="entry name" value="C-N_Hydrolase"/>
</dbReference>
<dbReference type="InterPro" id="IPR036526">
    <property type="entry name" value="C-N_Hydrolase_sf"/>
</dbReference>
<evidence type="ECO:0000259" key="2">
    <source>
        <dbReference type="PROSITE" id="PS50263"/>
    </source>
</evidence>
<dbReference type="GO" id="GO:0016811">
    <property type="term" value="F:hydrolase activity, acting on carbon-nitrogen (but not peptide) bonds, in linear amides"/>
    <property type="evidence" value="ECO:0007669"/>
    <property type="project" value="TreeGrafter"/>
</dbReference>
<name>A0AAN7UNS5_9PEZI</name>
<dbReference type="Proteomes" id="UP001305414">
    <property type="component" value="Unassembled WGS sequence"/>
</dbReference>
<gene>
    <name evidence="3" type="ORF">RRF57_011992</name>
</gene>
<dbReference type="CDD" id="cd07197">
    <property type="entry name" value="nitrilase"/>
    <property type="match status" value="1"/>
</dbReference>
<accession>A0AAN7UNS5</accession>
<protein>
    <recommendedName>
        <fullName evidence="2">CN hydrolase domain-containing protein</fullName>
    </recommendedName>
</protein>
<evidence type="ECO:0000256" key="1">
    <source>
        <dbReference type="ARBA" id="ARBA00022801"/>
    </source>
</evidence>
<dbReference type="AlphaFoldDB" id="A0AAN7UNS5"/>
<sequence length="302" mass="33593">MRHIDYYLCKMAPTYKVALVQLHPKPLAPAQNYEKAAAFIRDAASKGCHLAVLPEYHLTSWVADRPGFKESCADSLQYLQQYQALAKELRICIVPGTIIESDGNSLQNIAYFISSNGDIAGRYQKKNLWHPERRHLVSSAHEPHMAFDTPLGRVGLLICWDLAFPEAFRELIADGAQIICVPTFWSLRDVSDEGYALNSDGEALFLNSTVVARAFENTCAVVFVNAGGPPEKDEDTSFAGLSQVGVPHLGSLGRLGRAEGMSIVDLDMDVLRIAEENYKVREDMQGEGWHYAYTRIRDGSKL</sequence>
<dbReference type="PANTHER" id="PTHR43674:SF16">
    <property type="entry name" value="CARBON-NITROGEN FAMILY, PUTATIVE (AFU_ORTHOLOGUE AFUA_5G02350)-RELATED"/>
    <property type="match status" value="1"/>
</dbReference>